<dbReference type="CDD" id="cd01650">
    <property type="entry name" value="RT_nLTR_like"/>
    <property type="match status" value="1"/>
</dbReference>
<reference evidence="2" key="5">
    <citation type="journal article" date="2021" name="G3 (Bethesda)">
        <title>Aegilops tauschii genome assembly Aet v5.0 features greater sequence contiguity and improved annotation.</title>
        <authorList>
            <person name="Wang L."/>
            <person name="Zhu T."/>
            <person name="Rodriguez J.C."/>
            <person name="Deal K.R."/>
            <person name="Dubcovsky J."/>
            <person name="McGuire P.E."/>
            <person name="Lux T."/>
            <person name="Spannagl M."/>
            <person name="Mayer K.F.X."/>
            <person name="Baldrich P."/>
            <person name="Meyers B.C."/>
            <person name="Huo N."/>
            <person name="Gu Y.Q."/>
            <person name="Zhou H."/>
            <person name="Devos K.M."/>
            <person name="Bennetzen J.L."/>
            <person name="Unver T."/>
            <person name="Budak H."/>
            <person name="Gulick P.J."/>
            <person name="Galiba G."/>
            <person name="Kalapos B."/>
            <person name="Nelson D.R."/>
            <person name="Li P."/>
            <person name="You F.M."/>
            <person name="Luo M.C."/>
            <person name="Dvorak J."/>
        </authorList>
    </citation>
    <scope>NUCLEOTIDE SEQUENCE [LARGE SCALE GENOMIC DNA]</scope>
    <source>
        <strain evidence="2">cv. AL8/78</strain>
    </source>
</reference>
<dbReference type="Proteomes" id="UP000015105">
    <property type="component" value="Chromosome 4D"/>
</dbReference>
<evidence type="ECO:0000259" key="1">
    <source>
        <dbReference type="PROSITE" id="PS50878"/>
    </source>
</evidence>
<dbReference type="EnsemblPlants" id="AET4Gv20757000.3">
    <property type="protein sequence ID" value="AET4Gv20757000.3"/>
    <property type="gene ID" value="AET4Gv20757000"/>
</dbReference>
<evidence type="ECO:0000313" key="2">
    <source>
        <dbReference type="EnsemblPlants" id="AET4Gv20757000.3"/>
    </source>
</evidence>
<dbReference type="InterPro" id="IPR043502">
    <property type="entry name" value="DNA/RNA_pol_sf"/>
</dbReference>
<dbReference type="Gramene" id="AET4Gv20757000.3">
    <property type="protein sequence ID" value="AET4Gv20757000.3"/>
    <property type="gene ID" value="AET4Gv20757000"/>
</dbReference>
<dbReference type="Pfam" id="PF00078">
    <property type="entry name" value="RVT_1"/>
    <property type="match status" value="1"/>
</dbReference>
<name>A0A453J1C6_AEGTS</name>
<evidence type="ECO:0000313" key="3">
    <source>
        <dbReference type="Proteomes" id="UP000015105"/>
    </source>
</evidence>
<reference evidence="3" key="1">
    <citation type="journal article" date="2014" name="Science">
        <title>Ancient hybridizations among the ancestral genomes of bread wheat.</title>
        <authorList>
            <consortium name="International Wheat Genome Sequencing Consortium,"/>
            <person name="Marcussen T."/>
            <person name="Sandve S.R."/>
            <person name="Heier L."/>
            <person name="Spannagl M."/>
            <person name="Pfeifer M."/>
            <person name="Jakobsen K.S."/>
            <person name="Wulff B.B."/>
            <person name="Steuernagel B."/>
            <person name="Mayer K.F."/>
            <person name="Olsen O.A."/>
        </authorList>
    </citation>
    <scope>NUCLEOTIDE SEQUENCE [LARGE SCALE GENOMIC DNA]</scope>
    <source>
        <strain evidence="3">cv. AL8/78</strain>
    </source>
</reference>
<reference evidence="2" key="4">
    <citation type="submission" date="2019-03" db="UniProtKB">
        <authorList>
            <consortium name="EnsemblPlants"/>
        </authorList>
    </citation>
    <scope>IDENTIFICATION</scope>
</reference>
<reference evidence="3" key="2">
    <citation type="journal article" date="2017" name="Nat. Plants">
        <title>The Aegilops tauschii genome reveals multiple impacts of transposons.</title>
        <authorList>
            <person name="Zhao G."/>
            <person name="Zou C."/>
            <person name="Li K."/>
            <person name="Wang K."/>
            <person name="Li T."/>
            <person name="Gao L."/>
            <person name="Zhang X."/>
            <person name="Wang H."/>
            <person name="Yang Z."/>
            <person name="Liu X."/>
            <person name="Jiang W."/>
            <person name="Mao L."/>
            <person name="Kong X."/>
            <person name="Jiao Y."/>
            <person name="Jia J."/>
        </authorList>
    </citation>
    <scope>NUCLEOTIDE SEQUENCE [LARGE SCALE GENOMIC DNA]</scope>
    <source>
        <strain evidence="3">cv. AL8/78</strain>
    </source>
</reference>
<sequence>MKSNRAPGPDNIPAEFYMHCWEFVKNDIMRLFEAFHSNKLDIARLNHGTITLIPKMKGASKIQQYCTICLLRCPYKLITKVMDNRVAIYADKLISRHQNAFFKQRNIMDGILSLHEVLHQTNQKKRVGIVLKLDFEKAYDKIDWDFLLACHRDRGFSPTWCGWVRSILHNGTVSVKLNNEKGPYFQSYKGVRQGDPNSPFLFNLAVEALSKMIRNA</sequence>
<dbReference type="InterPro" id="IPR000477">
    <property type="entry name" value="RT_dom"/>
</dbReference>
<keyword evidence="3" id="KW-1185">Reference proteome</keyword>
<accession>A0A453J1C6</accession>
<dbReference type="AlphaFoldDB" id="A0A453J1C6"/>
<dbReference type="PROSITE" id="PS50878">
    <property type="entry name" value="RT_POL"/>
    <property type="match status" value="1"/>
</dbReference>
<dbReference type="SUPFAM" id="SSF56672">
    <property type="entry name" value="DNA/RNA polymerases"/>
    <property type="match status" value="1"/>
</dbReference>
<organism evidence="2 3">
    <name type="scientific">Aegilops tauschii subsp. strangulata</name>
    <name type="common">Goatgrass</name>
    <dbReference type="NCBI Taxonomy" id="200361"/>
    <lineage>
        <taxon>Eukaryota</taxon>
        <taxon>Viridiplantae</taxon>
        <taxon>Streptophyta</taxon>
        <taxon>Embryophyta</taxon>
        <taxon>Tracheophyta</taxon>
        <taxon>Spermatophyta</taxon>
        <taxon>Magnoliopsida</taxon>
        <taxon>Liliopsida</taxon>
        <taxon>Poales</taxon>
        <taxon>Poaceae</taxon>
        <taxon>BOP clade</taxon>
        <taxon>Pooideae</taxon>
        <taxon>Triticodae</taxon>
        <taxon>Triticeae</taxon>
        <taxon>Triticinae</taxon>
        <taxon>Aegilops</taxon>
    </lineage>
</organism>
<protein>
    <recommendedName>
        <fullName evidence="1">Reverse transcriptase domain-containing protein</fullName>
    </recommendedName>
</protein>
<feature type="domain" description="Reverse transcriptase" evidence="1">
    <location>
        <begin position="34"/>
        <end position="216"/>
    </location>
</feature>
<dbReference type="PANTHER" id="PTHR19446">
    <property type="entry name" value="REVERSE TRANSCRIPTASES"/>
    <property type="match status" value="1"/>
</dbReference>
<proteinExistence type="predicted"/>
<reference evidence="2" key="3">
    <citation type="journal article" date="2017" name="Nature">
        <title>Genome sequence of the progenitor of the wheat D genome Aegilops tauschii.</title>
        <authorList>
            <person name="Luo M.C."/>
            <person name="Gu Y.Q."/>
            <person name="Puiu D."/>
            <person name="Wang H."/>
            <person name="Twardziok S.O."/>
            <person name="Deal K.R."/>
            <person name="Huo N."/>
            <person name="Zhu T."/>
            <person name="Wang L."/>
            <person name="Wang Y."/>
            <person name="McGuire P.E."/>
            <person name="Liu S."/>
            <person name="Long H."/>
            <person name="Ramasamy R.K."/>
            <person name="Rodriguez J.C."/>
            <person name="Van S.L."/>
            <person name="Yuan L."/>
            <person name="Wang Z."/>
            <person name="Xia Z."/>
            <person name="Xiao L."/>
            <person name="Anderson O.D."/>
            <person name="Ouyang S."/>
            <person name="Liang Y."/>
            <person name="Zimin A.V."/>
            <person name="Pertea G."/>
            <person name="Qi P."/>
            <person name="Bennetzen J.L."/>
            <person name="Dai X."/>
            <person name="Dawson M.W."/>
            <person name="Muller H.G."/>
            <person name="Kugler K."/>
            <person name="Rivarola-Duarte L."/>
            <person name="Spannagl M."/>
            <person name="Mayer K.F.X."/>
            <person name="Lu F.H."/>
            <person name="Bevan M.W."/>
            <person name="Leroy P."/>
            <person name="Li P."/>
            <person name="You F.M."/>
            <person name="Sun Q."/>
            <person name="Liu Z."/>
            <person name="Lyons E."/>
            <person name="Wicker T."/>
            <person name="Salzberg S.L."/>
            <person name="Devos K.M."/>
            <person name="Dvorak J."/>
        </authorList>
    </citation>
    <scope>NUCLEOTIDE SEQUENCE [LARGE SCALE GENOMIC DNA]</scope>
    <source>
        <strain evidence="2">cv. AL8/78</strain>
    </source>
</reference>